<name>A0A3L6P999_PANMI</name>
<gene>
    <name evidence="1" type="ORF">C2845_PMPSC055895</name>
</gene>
<dbReference type="EMBL" id="PQIB02000853">
    <property type="protein sequence ID" value="RLM48519.1"/>
    <property type="molecule type" value="Genomic_DNA"/>
</dbReference>
<evidence type="ECO:0000313" key="2">
    <source>
        <dbReference type="Proteomes" id="UP000275267"/>
    </source>
</evidence>
<reference evidence="2" key="1">
    <citation type="journal article" date="2019" name="Nat. Commun.">
        <title>The genome of broomcorn millet.</title>
        <authorList>
            <person name="Zou C."/>
            <person name="Miki D."/>
            <person name="Li D."/>
            <person name="Tang Q."/>
            <person name="Xiao L."/>
            <person name="Rajput S."/>
            <person name="Deng P."/>
            <person name="Jia W."/>
            <person name="Huang R."/>
            <person name="Zhang M."/>
            <person name="Sun Y."/>
            <person name="Hu J."/>
            <person name="Fu X."/>
            <person name="Schnable P.S."/>
            <person name="Li F."/>
            <person name="Zhang H."/>
            <person name="Feng B."/>
            <person name="Zhu X."/>
            <person name="Liu R."/>
            <person name="Schnable J.C."/>
            <person name="Zhu J.-K."/>
            <person name="Zhang H."/>
        </authorList>
    </citation>
    <scope>NUCLEOTIDE SEQUENCE [LARGE SCALE GENOMIC DNA]</scope>
</reference>
<dbReference type="Proteomes" id="UP000275267">
    <property type="component" value="Unassembled WGS sequence"/>
</dbReference>
<dbReference type="AlphaFoldDB" id="A0A3L6P999"/>
<comment type="caution">
    <text evidence="1">The sequence shown here is derived from an EMBL/GenBank/DDBJ whole genome shotgun (WGS) entry which is preliminary data.</text>
</comment>
<organism evidence="1 2">
    <name type="scientific">Panicum miliaceum</name>
    <name type="common">Proso millet</name>
    <name type="synonym">Broomcorn millet</name>
    <dbReference type="NCBI Taxonomy" id="4540"/>
    <lineage>
        <taxon>Eukaryota</taxon>
        <taxon>Viridiplantae</taxon>
        <taxon>Streptophyta</taxon>
        <taxon>Embryophyta</taxon>
        <taxon>Tracheophyta</taxon>
        <taxon>Spermatophyta</taxon>
        <taxon>Magnoliopsida</taxon>
        <taxon>Liliopsida</taxon>
        <taxon>Poales</taxon>
        <taxon>Poaceae</taxon>
        <taxon>PACMAD clade</taxon>
        <taxon>Panicoideae</taxon>
        <taxon>Panicodae</taxon>
        <taxon>Paniceae</taxon>
        <taxon>Panicinae</taxon>
        <taxon>Panicum</taxon>
        <taxon>Panicum sect. Panicum</taxon>
    </lineage>
</organism>
<sequence>MSLRFPDPVPSPAVFGLHLPPFASRYLPSDLVTSRSPVAARLPRTPTPPAQATPATVPVVGNHGETFQLAQLAWNLRSK</sequence>
<accession>A0A3L6P999</accession>
<evidence type="ECO:0000313" key="1">
    <source>
        <dbReference type="EMBL" id="RLM48519.1"/>
    </source>
</evidence>
<keyword evidence="2" id="KW-1185">Reference proteome</keyword>
<protein>
    <submittedName>
        <fullName evidence="1">Uncharacterized protein</fullName>
    </submittedName>
</protein>
<proteinExistence type="predicted"/>